<evidence type="ECO:0000313" key="2">
    <source>
        <dbReference type="Proteomes" id="UP001164929"/>
    </source>
</evidence>
<evidence type="ECO:0000313" key="1">
    <source>
        <dbReference type="EMBL" id="KAJ6976266.1"/>
    </source>
</evidence>
<dbReference type="AlphaFoldDB" id="A0AAD6Q295"/>
<sequence>MPTHSNTACKRVISLEREPHPNEFLPSMKKVAKGSRHKLSPAG</sequence>
<dbReference type="Proteomes" id="UP001164929">
    <property type="component" value="Chromosome 13"/>
</dbReference>
<accession>A0AAD6Q295</accession>
<reference evidence="1" key="1">
    <citation type="journal article" date="2023" name="Mol. Ecol. Resour.">
        <title>Chromosome-level genome assembly of a triploid poplar Populus alba 'Berolinensis'.</title>
        <authorList>
            <person name="Chen S."/>
            <person name="Yu Y."/>
            <person name="Wang X."/>
            <person name="Wang S."/>
            <person name="Zhang T."/>
            <person name="Zhou Y."/>
            <person name="He R."/>
            <person name="Meng N."/>
            <person name="Wang Y."/>
            <person name="Liu W."/>
            <person name="Liu Z."/>
            <person name="Liu J."/>
            <person name="Guo Q."/>
            <person name="Huang H."/>
            <person name="Sederoff R.R."/>
            <person name="Wang G."/>
            <person name="Qu G."/>
            <person name="Chen S."/>
        </authorList>
    </citation>
    <scope>NUCLEOTIDE SEQUENCE</scope>
    <source>
        <strain evidence="1">SC-2020</strain>
    </source>
</reference>
<proteinExistence type="predicted"/>
<name>A0AAD6Q295_9ROSI</name>
<keyword evidence="2" id="KW-1185">Reference proteome</keyword>
<comment type="caution">
    <text evidence="1">The sequence shown here is derived from an EMBL/GenBank/DDBJ whole genome shotgun (WGS) entry which is preliminary data.</text>
</comment>
<protein>
    <submittedName>
        <fullName evidence="1">Uncharacterized protein</fullName>
    </submittedName>
</protein>
<gene>
    <name evidence="1" type="ORF">NC653_031952</name>
</gene>
<organism evidence="1 2">
    <name type="scientific">Populus alba x Populus x berolinensis</name>
    <dbReference type="NCBI Taxonomy" id="444605"/>
    <lineage>
        <taxon>Eukaryota</taxon>
        <taxon>Viridiplantae</taxon>
        <taxon>Streptophyta</taxon>
        <taxon>Embryophyta</taxon>
        <taxon>Tracheophyta</taxon>
        <taxon>Spermatophyta</taxon>
        <taxon>Magnoliopsida</taxon>
        <taxon>eudicotyledons</taxon>
        <taxon>Gunneridae</taxon>
        <taxon>Pentapetalae</taxon>
        <taxon>rosids</taxon>
        <taxon>fabids</taxon>
        <taxon>Malpighiales</taxon>
        <taxon>Salicaceae</taxon>
        <taxon>Saliceae</taxon>
        <taxon>Populus</taxon>
    </lineage>
</organism>
<dbReference type="EMBL" id="JAQIZT010000013">
    <property type="protein sequence ID" value="KAJ6976266.1"/>
    <property type="molecule type" value="Genomic_DNA"/>
</dbReference>